<keyword evidence="4" id="KW-0735">Signal-anchor</keyword>
<evidence type="ECO:0000256" key="11">
    <source>
        <dbReference type="SAM" id="Phobius"/>
    </source>
</evidence>
<feature type="region of interest" description="Disordered" evidence="10">
    <location>
        <begin position="843"/>
        <end position="867"/>
    </location>
</feature>
<feature type="domain" description="FZ" evidence="12">
    <location>
        <begin position="428"/>
        <end position="542"/>
    </location>
</feature>
<dbReference type="CDD" id="cd00112">
    <property type="entry name" value="LDLa"/>
    <property type="match status" value="3"/>
</dbReference>
<dbReference type="Gene3D" id="4.10.400.10">
    <property type="entry name" value="Low-density Lipoprotein Receptor"/>
    <property type="match status" value="3"/>
</dbReference>
<sequence length="867" mass="97627">MDVDSLKGSPFNGRDEFNGNLKAANKNNYKEIYYMDGKHESQQQQRFNFDDPQQINLNGRPVGLRRQPTKYPHGLGVCVQTVNDEEQYNHQQQLQQVTNYSRASTLRSSWDGTKQQQQQQQYPQEMKCQSHDNQQQPHHHQSQRKYHIGMLNSPENLAELQVRRYKYPLTGNYYLDPQEASKKSPLLTLDYAKRFCKWKYLRWPLIFTASVLVFFGLITYSIWLHDVSIARERYMQQRKLNDDGDVIEDSNEIVTATTLEMTTLSTFSSLSTLAASASSSSLATERSHGLQESTILRAISTRSRIRPKEQKLTTVEYALSKGVLGWDKQRKDAVTAAKEVPVMDVTTMVSEEAALVPANVVRFTSGHQNSFGIPIEDDERILRLINGLFPSNQPSTTSSVNSLVKVSPTIPPVTQNKPTAPMTNKASVPDNKCYSTSLSMCQGVLDYDLTYNVSIQLTPEEIKDYQTLVNSNCSARSVEFMCAVLEPECRPSHIGILPPCRRICKAILEACSEIIANSDTLTATFDCNLYPDSNDPHRCEDPTRRKGYCYENEFECYDRSCIPQQWQCDNIKDCAVGEDEDNCLICDQPDEFRCRSNEKCVAETARCDMKYDCFDGSDEDDCQEFGEGSLEGGLTFDEADINAFPRVFSYASILSPNQTNEKLYTYITAATDGDSATKYTLHEVNNRTSGVSQEEVTNSVPGEGPKGFVNFRDSKEIMMTSDSENKFKFSSARENRTTNRLSSSTTPLQPAASNIISITTEPPKIAPQPQPSPKVPLAACAAHQLRCVSGKCITVDQLCDKIIDCPDGFDELSCTYKDRTTTQRIRGTTILPNNYNIANREAAASSNSTRTDKRTIRTTTIKRKVKP</sequence>
<name>A0A0L0CG91_LUCCU</name>
<dbReference type="Proteomes" id="UP000037069">
    <property type="component" value="Unassembled WGS sequence"/>
</dbReference>
<dbReference type="SUPFAM" id="SSF57424">
    <property type="entry name" value="LDL receptor-like module"/>
    <property type="match status" value="3"/>
</dbReference>
<dbReference type="SMART" id="SM00063">
    <property type="entry name" value="FRI"/>
    <property type="match status" value="1"/>
</dbReference>
<dbReference type="GO" id="GO:0016192">
    <property type="term" value="P:vesicle-mediated transport"/>
    <property type="evidence" value="ECO:0007669"/>
    <property type="project" value="UniProtKB-ARBA"/>
</dbReference>
<dbReference type="InterPro" id="IPR020067">
    <property type="entry name" value="Frizzled_dom"/>
</dbReference>
<feature type="disulfide bond" evidence="9">
    <location>
        <begin position="607"/>
        <end position="622"/>
    </location>
</feature>
<reference evidence="13 14" key="1">
    <citation type="journal article" date="2015" name="Nat. Commun.">
        <title>Lucilia cuprina genome unlocks parasitic fly biology to underpin future interventions.</title>
        <authorList>
            <person name="Anstead C.A."/>
            <person name="Korhonen P.K."/>
            <person name="Young N.D."/>
            <person name="Hall R.S."/>
            <person name="Jex A.R."/>
            <person name="Murali S.C."/>
            <person name="Hughes D.S."/>
            <person name="Lee S.F."/>
            <person name="Perry T."/>
            <person name="Stroehlein A.J."/>
            <person name="Ansell B.R."/>
            <person name="Breugelmans B."/>
            <person name="Hofmann A."/>
            <person name="Qu J."/>
            <person name="Dugan S."/>
            <person name="Lee S.L."/>
            <person name="Chao H."/>
            <person name="Dinh H."/>
            <person name="Han Y."/>
            <person name="Doddapaneni H.V."/>
            <person name="Worley K.C."/>
            <person name="Muzny D.M."/>
            <person name="Ioannidis P."/>
            <person name="Waterhouse R.M."/>
            <person name="Zdobnov E.M."/>
            <person name="James P.J."/>
            <person name="Bagnall N.H."/>
            <person name="Kotze A.C."/>
            <person name="Gibbs R.A."/>
            <person name="Richards S."/>
            <person name="Batterham P."/>
            <person name="Gasser R.B."/>
        </authorList>
    </citation>
    <scope>NUCLEOTIDE SEQUENCE [LARGE SCALE GENOMIC DNA]</scope>
    <source>
        <strain evidence="13 14">LS</strain>
        <tissue evidence="13">Full body</tissue>
    </source>
</reference>
<evidence type="ECO:0000313" key="14">
    <source>
        <dbReference type="Proteomes" id="UP000037069"/>
    </source>
</evidence>
<dbReference type="GO" id="GO:0005886">
    <property type="term" value="C:plasma membrane"/>
    <property type="evidence" value="ECO:0007669"/>
    <property type="project" value="UniProtKB-SubCell"/>
</dbReference>
<dbReference type="SMART" id="SM00192">
    <property type="entry name" value="LDLa"/>
    <property type="match status" value="3"/>
</dbReference>
<feature type="region of interest" description="Disordered" evidence="10">
    <location>
        <begin position="1"/>
        <end position="22"/>
    </location>
</feature>
<evidence type="ECO:0000259" key="12">
    <source>
        <dbReference type="PROSITE" id="PS50038"/>
    </source>
</evidence>
<evidence type="ECO:0000256" key="8">
    <source>
        <dbReference type="PROSITE-ProRule" id="PRU00090"/>
    </source>
</evidence>
<evidence type="ECO:0000256" key="6">
    <source>
        <dbReference type="ARBA" id="ARBA00023136"/>
    </source>
</evidence>
<keyword evidence="6 11" id="KW-0472">Membrane</keyword>
<evidence type="ECO:0000256" key="3">
    <source>
        <dbReference type="ARBA" id="ARBA00022737"/>
    </source>
</evidence>
<feature type="disulfide bond" evidence="9">
    <location>
        <begin position="549"/>
        <end position="561"/>
    </location>
</feature>
<keyword evidence="14" id="KW-1185">Reference proteome</keyword>
<organism evidence="13 14">
    <name type="scientific">Lucilia cuprina</name>
    <name type="common">Green bottle fly</name>
    <name type="synonym">Australian sheep blowfly</name>
    <dbReference type="NCBI Taxonomy" id="7375"/>
    <lineage>
        <taxon>Eukaryota</taxon>
        <taxon>Metazoa</taxon>
        <taxon>Ecdysozoa</taxon>
        <taxon>Arthropoda</taxon>
        <taxon>Hexapoda</taxon>
        <taxon>Insecta</taxon>
        <taxon>Pterygota</taxon>
        <taxon>Neoptera</taxon>
        <taxon>Endopterygota</taxon>
        <taxon>Diptera</taxon>
        <taxon>Brachycera</taxon>
        <taxon>Muscomorpha</taxon>
        <taxon>Oestroidea</taxon>
        <taxon>Calliphoridae</taxon>
        <taxon>Luciliinae</taxon>
        <taxon>Lucilia</taxon>
    </lineage>
</organism>
<dbReference type="InterPro" id="IPR036055">
    <property type="entry name" value="LDL_receptor-like_sf"/>
</dbReference>
<feature type="disulfide bond" evidence="9">
    <location>
        <begin position="556"/>
        <end position="574"/>
    </location>
</feature>
<evidence type="ECO:0000256" key="7">
    <source>
        <dbReference type="ARBA" id="ARBA00023157"/>
    </source>
</evidence>
<evidence type="ECO:0000313" key="13">
    <source>
        <dbReference type="EMBL" id="KNC31237.1"/>
    </source>
</evidence>
<evidence type="ECO:0000256" key="9">
    <source>
        <dbReference type="PROSITE-ProRule" id="PRU00124"/>
    </source>
</evidence>
<evidence type="ECO:0000256" key="2">
    <source>
        <dbReference type="ARBA" id="ARBA00022692"/>
    </source>
</evidence>
<feature type="disulfide bond" evidence="9">
    <location>
        <begin position="787"/>
        <end position="805"/>
    </location>
</feature>
<feature type="disulfide bond" evidence="9">
    <location>
        <begin position="568"/>
        <end position="583"/>
    </location>
</feature>
<dbReference type="PANTHER" id="PTHR24270">
    <property type="entry name" value="LOW-DENSITY LIPOPROTEIN RECEPTOR-RELATED"/>
    <property type="match status" value="1"/>
</dbReference>
<dbReference type="OrthoDB" id="10020456at2759"/>
<dbReference type="PRINTS" id="PR00261">
    <property type="entry name" value="LDLRECEPTOR"/>
</dbReference>
<dbReference type="InterPro" id="IPR050685">
    <property type="entry name" value="LDLR"/>
</dbReference>
<dbReference type="SUPFAM" id="SSF63501">
    <property type="entry name" value="Frizzled cysteine-rich domain"/>
    <property type="match status" value="1"/>
</dbReference>
<keyword evidence="2 11" id="KW-0812">Transmembrane</keyword>
<evidence type="ECO:0000256" key="5">
    <source>
        <dbReference type="ARBA" id="ARBA00022989"/>
    </source>
</evidence>
<evidence type="ECO:0000256" key="10">
    <source>
        <dbReference type="SAM" id="MobiDB-lite"/>
    </source>
</evidence>
<keyword evidence="7 9" id="KW-1015">Disulfide bond</keyword>
<feature type="disulfide bond" evidence="9">
    <location>
        <begin position="780"/>
        <end position="792"/>
    </location>
</feature>
<dbReference type="PANTHER" id="PTHR24270:SF57">
    <property type="entry name" value="FI24007P1"/>
    <property type="match status" value="1"/>
</dbReference>
<feature type="compositionally biased region" description="Polar residues" evidence="10">
    <location>
        <begin position="105"/>
        <end position="114"/>
    </location>
</feature>
<keyword evidence="5 11" id="KW-1133">Transmembrane helix</keyword>
<dbReference type="OMA" id="ADELMCV"/>
<accession>A0A0L0CG91</accession>
<gene>
    <name evidence="13" type="ORF">FF38_14374</name>
</gene>
<comment type="caution">
    <text evidence="13">The sequence shown here is derived from an EMBL/GenBank/DDBJ whole genome shotgun (WGS) entry which is preliminary data.</text>
</comment>
<comment type="subcellular location">
    <subcellularLocation>
        <location evidence="1">Cell membrane</location>
        <topology evidence="1">Single-pass type II membrane protein</topology>
    </subcellularLocation>
</comment>
<keyword evidence="3" id="KW-0677">Repeat</keyword>
<dbReference type="InterPro" id="IPR036790">
    <property type="entry name" value="Frizzled_dom_sf"/>
</dbReference>
<dbReference type="InterPro" id="IPR002172">
    <property type="entry name" value="LDrepeatLR_classA_rpt"/>
</dbReference>
<evidence type="ECO:0000256" key="4">
    <source>
        <dbReference type="ARBA" id="ARBA00022968"/>
    </source>
</evidence>
<comment type="caution">
    <text evidence="9">Lacks conserved residue(s) required for the propagation of feature annotation.</text>
</comment>
<feature type="transmembrane region" description="Helical" evidence="11">
    <location>
        <begin position="203"/>
        <end position="223"/>
    </location>
</feature>
<feature type="region of interest" description="Disordered" evidence="10">
    <location>
        <begin position="105"/>
        <end position="145"/>
    </location>
</feature>
<feature type="disulfide bond" evidence="9">
    <location>
        <begin position="799"/>
        <end position="814"/>
    </location>
</feature>
<dbReference type="Pfam" id="PF01392">
    <property type="entry name" value="Fz"/>
    <property type="match status" value="1"/>
</dbReference>
<dbReference type="STRING" id="7375.A0A0L0CG91"/>
<dbReference type="EMBL" id="JRES01000438">
    <property type="protein sequence ID" value="KNC31237.1"/>
    <property type="molecule type" value="Genomic_DNA"/>
</dbReference>
<dbReference type="PROSITE" id="PS01209">
    <property type="entry name" value="LDLRA_1"/>
    <property type="match status" value="1"/>
</dbReference>
<dbReference type="PROSITE" id="PS50038">
    <property type="entry name" value="FZ"/>
    <property type="match status" value="1"/>
</dbReference>
<dbReference type="PROSITE" id="PS50068">
    <property type="entry name" value="LDLRA_2"/>
    <property type="match status" value="3"/>
</dbReference>
<protein>
    <recommendedName>
        <fullName evidence="12">FZ domain-containing protein</fullName>
    </recommendedName>
</protein>
<proteinExistence type="predicted"/>
<dbReference type="CDD" id="cd07066">
    <property type="entry name" value="CRD_FZ"/>
    <property type="match status" value="1"/>
</dbReference>
<dbReference type="Pfam" id="PF00057">
    <property type="entry name" value="Ldl_recept_a"/>
    <property type="match status" value="3"/>
</dbReference>
<dbReference type="Gene3D" id="1.10.2000.10">
    <property type="entry name" value="Frizzled cysteine-rich domain"/>
    <property type="match status" value="1"/>
</dbReference>
<evidence type="ECO:0000256" key="1">
    <source>
        <dbReference type="ARBA" id="ARBA00004401"/>
    </source>
</evidence>
<dbReference type="AlphaFoldDB" id="A0A0L0CG91"/>
<feature type="disulfide bond" evidence="8">
    <location>
        <begin position="473"/>
        <end position="511"/>
    </location>
</feature>
<feature type="region of interest" description="Disordered" evidence="10">
    <location>
        <begin position="730"/>
        <end position="752"/>
    </location>
</feature>
<dbReference type="InterPro" id="IPR023415">
    <property type="entry name" value="LDLR_class-A_CS"/>
</dbReference>